<evidence type="ECO:0000256" key="1">
    <source>
        <dbReference type="SAM" id="MobiDB-lite"/>
    </source>
</evidence>
<dbReference type="AlphaFoldDB" id="A0A0F8ZBW2"/>
<gene>
    <name evidence="2" type="ORF">LCGC14_2714150</name>
</gene>
<sequence>MIPRKHAGLFFYGLWFIVFALMAAVRAGPWVFPGPATIEPTTYAAQPRRTPAPTIEPTSTPIATPTPIIATPTPVIAPTPAPTPVPDFNVQEEVMLVEEEEEEFFDL</sequence>
<organism evidence="2">
    <name type="scientific">marine sediment metagenome</name>
    <dbReference type="NCBI Taxonomy" id="412755"/>
    <lineage>
        <taxon>unclassified sequences</taxon>
        <taxon>metagenomes</taxon>
        <taxon>ecological metagenomes</taxon>
    </lineage>
</organism>
<reference evidence="2" key="1">
    <citation type="journal article" date="2015" name="Nature">
        <title>Complex archaea that bridge the gap between prokaryotes and eukaryotes.</title>
        <authorList>
            <person name="Spang A."/>
            <person name="Saw J.H."/>
            <person name="Jorgensen S.L."/>
            <person name="Zaremba-Niedzwiedzka K."/>
            <person name="Martijn J."/>
            <person name="Lind A.E."/>
            <person name="van Eijk R."/>
            <person name="Schleper C."/>
            <person name="Guy L."/>
            <person name="Ettema T.J."/>
        </authorList>
    </citation>
    <scope>NUCLEOTIDE SEQUENCE</scope>
</reference>
<name>A0A0F8ZBW2_9ZZZZ</name>
<dbReference type="EMBL" id="LAZR01048709">
    <property type="protein sequence ID" value="KKK91317.1"/>
    <property type="molecule type" value="Genomic_DNA"/>
</dbReference>
<accession>A0A0F8ZBW2</accession>
<feature type="compositionally biased region" description="Low complexity" evidence="1">
    <location>
        <begin position="51"/>
        <end position="74"/>
    </location>
</feature>
<protein>
    <submittedName>
        <fullName evidence="2">Uncharacterized protein</fullName>
    </submittedName>
</protein>
<comment type="caution">
    <text evidence="2">The sequence shown here is derived from an EMBL/GenBank/DDBJ whole genome shotgun (WGS) entry which is preliminary data.</text>
</comment>
<evidence type="ECO:0000313" key="2">
    <source>
        <dbReference type="EMBL" id="KKK91317.1"/>
    </source>
</evidence>
<feature type="compositionally biased region" description="Pro residues" evidence="1">
    <location>
        <begin position="75"/>
        <end position="85"/>
    </location>
</feature>
<proteinExistence type="predicted"/>
<feature type="region of interest" description="Disordered" evidence="1">
    <location>
        <begin position="42"/>
        <end position="87"/>
    </location>
</feature>